<name>A0ABY1UT35_9APIC</name>
<dbReference type="EMBL" id="LT969436">
    <property type="protein sequence ID" value="SOV17758.1"/>
    <property type="molecule type" value="Genomic_DNA"/>
</dbReference>
<organism evidence="2 3">
    <name type="scientific">Plasmodium gaboni</name>
    <dbReference type="NCBI Taxonomy" id="647221"/>
    <lineage>
        <taxon>Eukaryota</taxon>
        <taxon>Sar</taxon>
        <taxon>Alveolata</taxon>
        <taxon>Apicomplexa</taxon>
        <taxon>Aconoidasida</taxon>
        <taxon>Haemosporida</taxon>
        <taxon>Plasmodiidae</taxon>
        <taxon>Plasmodium</taxon>
        <taxon>Plasmodium (Laverania)</taxon>
    </lineage>
</organism>
<gene>
    <name evidence="2" type="ORF">PGABG01_1335900</name>
</gene>
<proteinExistence type="predicted"/>
<sequence>MDDSDSTVEETLVMLNIPQLNNDEEKIKNLNRLRKKKGEKIFIPSDNEYENKSNDNIIGDEKKSNDNITGDEKKSNDNIIGDENKSNDNITVNKKNYKNDFHDNNSCNKDFDNEIKCNTKKSMDKEKKNNLADKISIDNIPLEINNITLNKLFDECPKCIINNKYIFKGIHTSSIGTNLFFKEPENHKHITNETHSNFSSNDNIHMNKQNENKITRDDFSTYQGYSTKIISFEIDY</sequence>
<reference evidence="2" key="1">
    <citation type="submission" date="2016-09" db="EMBL/GenBank/DDBJ databases">
        <authorList>
            <consortium name="Pathogen Informatics"/>
            <person name="Sun Q."/>
            <person name="Inoue M."/>
        </authorList>
    </citation>
    <scope>NUCLEOTIDE SEQUENCE</scope>
</reference>
<accession>A0ABY1UT35</accession>
<dbReference type="Proteomes" id="UP000831156">
    <property type="component" value="Chromosome 13"/>
</dbReference>
<evidence type="ECO:0000313" key="3">
    <source>
        <dbReference type="Proteomes" id="UP000831156"/>
    </source>
</evidence>
<evidence type="ECO:0000256" key="1">
    <source>
        <dbReference type="SAM" id="MobiDB-lite"/>
    </source>
</evidence>
<protein>
    <submittedName>
        <fullName evidence="2">Uncharacterized protein</fullName>
    </submittedName>
</protein>
<feature type="region of interest" description="Disordered" evidence="1">
    <location>
        <begin position="52"/>
        <end position="86"/>
    </location>
</feature>
<keyword evidence="3" id="KW-1185">Reference proteome</keyword>
<evidence type="ECO:0000313" key="2">
    <source>
        <dbReference type="EMBL" id="SOV17758.1"/>
    </source>
</evidence>